<reference evidence="1 2" key="1">
    <citation type="submission" date="2014-04" db="EMBL/GenBank/DDBJ databases">
        <authorList>
            <consortium name="DOE Joint Genome Institute"/>
            <person name="Kuo A."/>
            <person name="Kohler A."/>
            <person name="Nagy L.G."/>
            <person name="Floudas D."/>
            <person name="Copeland A."/>
            <person name="Barry K.W."/>
            <person name="Cichocki N."/>
            <person name="Veneault-Fourrey C."/>
            <person name="LaButti K."/>
            <person name="Lindquist E.A."/>
            <person name="Lipzen A."/>
            <person name="Lundell T."/>
            <person name="Morin E."/>
            <person name="Murat C."/>
            <person name="Sun H."/>
            <person name="Tunlid A."/>
            <person name="Henrissat B."/>
            <person name="Grigoriev I.V."/>
            <person name="Hibbett D.S."/>
            <person name="Martin F."/>
            <person name="Nordberg H.P."/>
            <person name="Cantor M.N."/>
            <person name="Hua S.X."/>
        </authorList>
    </citation>
    <scope>NUCLEOTIDE SEQUENCE [LARGE SCALE GENOMIC DNA]</scope>
    <source>
        <strain evidence="1 2">Foug A</strain>
    </source>
</reference>
<dbReference type="AlphaFoldDB" id="A0A0C3DTW5"/>
<reference evidence="2" key="2">
    <citation type="submission" date="2015-01" db="EMBL/GenBank/DDBJ databases">
        <title>Evolutionary Origins and Diversification of the Mycorrhizal Mutualists.</title>
        <authorList>
            <consortium name="DOE Joint Genome Institute"/>
            <consortium name="Mycorrhizal Genomics Consortium"/>
            <person name="Kohler A."/>
            <person name="Kuo A."/>
            <person name="Nagy L.G."/>
            <person name="Floudas D."/>
            <person name="Copeland A."/>
            <person name="Barry K.W."/>
            <person name="Cichocki N."/>
            <person name="Veneault-Fourrey C."/>
            <person name="LaButti K."/>
            <person name="Lindquist E.A."/>
            <person name="Lipzen A."/>
            <person name="Lundell T."/>
            <person name="Morin E."/>
            <person name="Murat C."/>
            <person name="Riley R."/>
            <person name="Ohm R."/>
            <person name="Sun H."/>
            <person name="Tunlid A."/>
            <person name="Henrissat B."/>
            <person name="Grigoriev I.V."/>
            <person name="Hibbett D.S."/>
            <person name="Martin F."/>
        </authorList>
    </citation>
    <scope>NUCLEOTIDE SEQUENCE [LARGE SCALE GENOMIC DNA]</scope>
    <source>
        <strain evidence="2">Foug A</strain>
    </source>
</reference>
<dbReference type="Proteomes" id="UP000053989">
    <property type="component" value="Unassembled WGS sequence"/>
</dbReference>
<accession>A0A0C3DTW5</accession>
<dbReference type="EMBL" id="KN822074">
    <property type="protein sequence ID" value="KIM59406.1"/>
    <property type="molecule type" value="Genomic_DNA"/>
</dbReference>
<dbReference type="OrthoDB" id="2665685at2759"/>
<organism evidence="1 2">
    <name type="scientific">Scleroderma citrinum Foug A</name>
    <dbReference type="NCBI Taxonomy" id="1036808"/>
    <lineage>
        <taxon>Eukaryota</taxon>
        <taxon>Fungi</taxon>
        <taxon>Dikarya</taxon>
        <taxon>Basidiomycota</taxon>
        <taxon>Agaricomycotina</taxon>
        <taxon>Agaricomycetes</taxon>
        <taxon>Agaricomycetidae</taxon>
        <taxon>Boletales</taxon>
        <taxon>Sclerodermatineae</taxon>
        <taxon>Sclerodermataceae</taxon>
        <taxon>Scleroderma</taxon>
    </lineage>
</organism>
<evidence type="ECO:0000313" key="1">
    <source>
        <dbReference type="EMBL" id="KIM59406.1"/>
    </source>
</evidence>
<protein>
    <submittedName>
        <fullName evidence="1">Uncharacterized protein</fullName>
    </submittedName>
</protein>
<dbReference type="HOGENOM" id="CLU_1482834_0_0_1"/>
<evidence type="ECO:0000313" key="2">
    <source>
        <dbReference type="Proteomes" id="UP000053989"/>
    </source>
</evidence>
<sequence length="182" mass="20873">MDGPGPLLRVRWKSILARWLRDSTSLQNIVVPEFLLDRIFRLMVKDDRGKRQEYLPSPLSHTRIREEQREKARLRAARNRASKRIAENDDTVRNSASSTVLRVLSDTEEQGASHSCPGSYLHPLADSELPSLKKVRQLITVWQSEWGVESTWPKKFHEQLKHVQGSGCVWITLKKGGGLYGF</sequence>
<name>A0A0C3DTW5_9AGAM</name>
<proteinExistence type="predicted"/>
<dbReference type="InParanoid" id="A0A0C3DTW5"/>
<gene>
    <name evidence="1" type="ORF">SCLCIDRAFT_9955</name>
</gene>
<keyword evidence="2" id="KW-1185">Reference proteome</keyword>